<reference evidence="2 3" key="1">
    <citation type="submission" date="2016-10" db="EMBL/GenBank/DDBJ databases">
        <title>Genome sequence of the ascomycete fungus Penicillium subrubescens.</title>
        <authorList>
            <person name="De Vries R.P."/>
            <person name="Peng M."/>
            <person name="Dilokpimol A."/>
            <person name="Hilden K."/>
            <person name="Makela M.R."/>
            <person name="Grigoriev I."/>
            <person name="Riley R."/>
            <person name="Granchi Z."/>
        </authorList>
    </citation>
    <scope>NUCLEOTIDE SEQUENCE [LARGE SCALE GENOMIC DNA]</scope>
    <source>
        <strain evidence="2 3">CBS 132785</strain>
    </source>
</reference>
<evidence type="ECO:0000313" key="2">
    <source>
        <dbReference type="EMBL" id="OKO92389.1"/>
    </source>
</evidence>
<protein>
    <submittedName>
        <fullName evidence="2">Uncharacterized protein</fullName>
    </submittedName>
</protein>
<dbReference type="Proteomes" id="UP000186955">
    <property type="component" value="Unassembled WGS sequence"/>
</dbReference>
<sequence length="337" mass="39133">QQHSDYGRPQQYSTDIPLPRIIEAVTRQYSNTDDKYSGGLYNDFNTKLVKFYDVCEKIGLQEHQFHVAFSLMLKGRAEKFYFTRIKGKARDFPTMIDMMRAHFDTEENRQRYITEWRETTFPSIIAQNPEKSRPECLEILFETLEKIQPGLPPEHRSETTLREQTINACRGVEECKFSLYRPASTLEGVQAELRSAVANAAFSPRSGQFQAYEEYEMHDQHWTDRTYGGRGRGYSRGGYSQRRGSYGLGNNRELTPFRGSGPRGGYRGSRQGNQGPRQGRCYVCGKPGYWSKYHTGEERRQSLNNFRQQHYFTTGQAATPQDFQIFLNDFEGEEETE</sequence>
<feature type="region of interest" description="Disordered" evidence="1">
    <location>
        <begin position="243"/>
        <end position="279"/>
    </location>
</feature>
<dbReference type="AlphaFoldDB" id="A0A1Q5SWK1"/>
<accession>A0A1Q5SWK1</accession>
<proteinExistence type="predicted"/>
<evidence type="ECO:0000313" key="3">
    <source>
        <dbReference type="Proteomes" id="UP000186955"/>
    </source>
</evidence>
<evidence type="ECO:0000256" key="1">
    <source>
        <dbReference type="SAM" id="MobiDB-lite"/>
    </source>
</evidence>
<feature type="non-terminal residue" evidence="2">
    <location>
        <position position="337"/>
    </location>
</feature>
<organism evidence="2 3">
    <name type="scientific">Penicillium subrubescens</name>
    <dbReference type="NCBI Taxonomy" id="1316194"/>
    <lineage>
        <taxon>Eukaryota</taxon>
        <taxon>Fungi</taxon>
        <taxon>Dikarya</taxon>
        <taxon>Ascomycota</taxon>
        <taxon>Pezizomycotina</taxon>
        <taxon>Eurotiomycetes</taxon>
        <taxon>Eurotiomycetidae</taxon>
        <taxon>Eurotiales</taxon>
        <taxon>Aspergillaceae</taxon>
        <taxon>Penicillium</taxon>
    </lineage>
</organism>
<gene>
    <name evidence="2" type="ORF">PENSUB_12791</name>
</gene>
<keyword evidence="3" id="KW-1185">Reference proteome</keyword>
<name>A0A1Q5SWK1_9EURO</name>
<comment type="caution">
    <text evidence="2">The sequence shown here is derived from an EMBL/GenBank/DDBJ whole genome shotgun (WGS) entry which is preliminary data.</text>
</comment>
<feature type="non-terminal residue" evidence="2">
    <location>
        <position position="1"/>
    </location>
</feature>
<dbReference type="EMBL" id="MNBE01000741">
    <property type="protein sequence ID" value="OKO92389.1"/>
    <property type="molecule type" value="Genomic_DNA"/>
</dbReference>
<dbReference type="STRING" id="1316194.A0A1Q5SWK1"/>